<dbReference type="AlphaFoldDB" id="A0A8J5HEU5"/>
<dbReference type="GO" id="GO:0005524">
    <property type="term" value="F:ATP binding"/>
    <property type="evidence" value="ECO:0007669"/>
    <property type="project" value="InterPro"/>
</dbReference>
<organism evidence="2 3">
    <name type="scientific">Zingiber officinale</name>
    <name type="common">Ginger</name>
    <name type="synonym">Amomum zingiber</name>
    <dbReference type="NCBI Taxonomy" id="94328"/>
    <lineage>
        <taxon>Eukaryota</taxon>
        <taxon>Viridiplantae</taxon>
        <taxon>Streptophyta</taxon>
        <taxon>Embryophyta</taxon>
        <taxon>Tracheophyta</taxon>
        <taxon>Spermatophyta</taxon>
        <taxon>Magnoliopsida</taxon>
        <taxon>Liliopsida</taxon>
        <taxon>Zingiberales</taxon>
        <taxon>Zingiberaceae</taxon>
        <taxon>Zingiber</taxon>
    </lineage>
</organism>
<comment type="caution">
    <text evidence="2">The sequence shown here is derived from an EMBL/GenBank/DDBJ whole genome shotgun (WGS) entry which is preliminary data.</text>
</comment>
<dbReference type="PANTHER" id="PTHR31151">
    <property type="entry name" value="PROLINE-TRNA LIGASE (DUF1680)"/>
    <property type="match status" value="1"/>
</dbReference>
<dbReference type="SUPFAM" id="SSF52540">
    <property type="entry name" value="P-loop containing nucleoside triphosphate hydrolases"/>
    <property type="match status" value="1"/>
</dbReference>
<dbReference type="PANTHER" id="PTHR31151:SF0">
    <property type="entry name" value="PROLINE-TRNA LIGASE (DUF1680)"/>
    <property type="match status" value="1"/>
</dbReference>
<dbReference type="EMBL" id="JACMSC010000005">
    <property type="protein sequence ID" value="KAG6522746.1"/>
    <property type="molecule type" value="Genomic_DNA"/>
</dbReference>
<dbReference type="InterPro" id="IPR011545">
    <property type="entry name" value="DEAD/DEAH_box_helicase_dom"/>
</dbReference>
<sequence length="486" mass="52551">MDRSRRLAEASRRLAVARHRSVLSRRRAAVAFAAFEASAAATDGPVRDIVVAAAAAADQAAYAADQAAYAAYFNPDAAAAYAAAAAAYAAVAKAYAAHNPVGDPAAAAADPVNNAPKTPPPLIPSTIPLPILSPLILSTPSSSSCRSVNNPAAPDSVNNPLPLIPSTTPPADIVAADPVNNLSPSDIIAADPVKIISTFLSSENRVTFPLKDPEAILGMDVICQAKSGMGKTAVFVLSTLQQINPVAGQVAALVPYKRIGLPDIKIAAFCGRVHNMKHKDILKNDCLHIVAGTPRRVLVLARHKDLNLKNVMHFILDECDKMLESLALETWDKAAFHWIVYPHFGKVIVIEQKTGTGYLSAFPPDFLTVWKLSSVRLHIIPFISADHGWSSRLIYIFTGNVKALQMVVGMADYFGNRVKNDILKYSIERYWVSLNEETDGLNDILYRLFSYVNLSLRLFPGTAVFKLFSYLASKLFAIMLVVTYCL</sequence>
<reference evidence="2 3" key="1">
    <citation type="submission" date="2020-08" db="EMBL/GenBank/DDBJ databases">
        <title>Plant Genome Project.</title>
        <authorList>
            <person name="Zhang R.-G."/>
        </authorList>
    </citation>
    <scope>NUCLEOTIDE SEQUENCE [LARGE SCALE GENOMIC DNA]</scope>
    <source>
        <tissue evidence="2">Rhizome</tissue>
    </source>
</reference>
<name>A0A8J5HEU5_ZINOF</name>
<dbReference type="PROSITE" id="PS51192">
    <property type="entry name" value="HELICASE_ATP_BIND_1"/>
    <property type="match status" value="1"/>
</dbReference>
<evidence type="ECO:0000313" key="2">
    <source>
        <dbReference type="EMBL" id="KAG6522746.1"/>
    </source>
</evidence>
<evidence type="ECO:0000313" key="3">
    <source>
        <dbReference type="Proteomes" id="UP000734854"/>
    </source>
</evidence>
<gene>
    <name evidence="2" type="ORF">ZIOFF_019898</name>
</gene>
<accession>A0A8J5HEU5</accession>
<proteinExistence type="predicted"/>
<evidence type="ECO:0000259" key="1">
    <source>
        <dbReference type="PROSITE" id="PS51192"/>
    </source>
</evidence>
<dbReference type="Gene3D" id="3.40.50.300">
    <property type="entry name" value="P-loop containing nucleotide triphosphate hydrolases"/>
    <property type="match status" value="1"/>
</dbReference>
<protein>
    <recommendedName>
        <fullName evidence="1">Helicase ATP-binding domain-containing protein</fullName>
    </recommendedName>
</protein>
<keyword evidence="3" id="KW-1185">Reference proteome</keyword>
<dbReference type="SMART" id="SM00487">
    <property type="entry name" value="DEXDc"/>
    <property type="match status" value="1"/>
</dbReference>
<dbReference type="Proteomes" id="UP000734854">
    <property type="component" value="Unassembled WGS sequence"/>
</dbReference>
<dbReference type="InterPro" id="IPR027417">
    <property type="entry name" value="P-loop_NTPase"/>
</dbReference>
<dbReference type="GO" id="GO:0003676">
    <property type="term" value="F:nucleic acid binding"/>
    <property type="evidence" value="ECO:0007669"/>
    <property type="project" value="InterPro"/>
</dbReference>
<feature type="domain" description="Helicase ATP-binding" evidence="1">
    <location>
        <begin position="212"/>
        <end position="381"/>
    </location>
</feature>
<dbReference type="InterPro" id="IPR014001">
    <property type="entry name" value="Helicase_ATP-bd"/>
</dbReference>
<dbReference type="Pfam" id="PF00270">
    <property type="entry name" value="DEAD"/>
    <property type="match status" value="1"/>
</dbReference>